<keyword evidence="2" id="KW-0012">Acyltransferase</keyword>
<dbReference type="GO" id="GO:0016747">
    <property type="term" value="F:acyltransferase activity, transferring groups other than amino-acyl groups"/>
    <property type="evidence" value="ECO:0007669"/>
    <property type="project" value="InterPro"/>
</dbReference>
<proteinExistence type="predicted"/>
<evidence type="ECO:0000256" key="2">
    <source>
        <dbReference type="ARBA" id="ARBA00023315"/>
    </source>
</evidence>
<dbReference type="PANTHER" id="PTHR43877:SF2">
    <property type="entry name" value="AMINOALKYLPHOSPHONATE N-ACETYLTRANSFERASE-RELATED"/>
    <property type="match status" value="1"/>
</dbReference>
<accession>A0AA41Q071</accession>
<dbReference type="RefSeq" id="WP_235051810.1">
    <property type="nucleotide sequence ID" value="NZ_JAKFHA010000004.1"/>
</dbReference>
<feature type="domain" description="N-acetyltransferase" evidence="3">
    <location>
        <begin position="8"/>
        <end position="158"/>
    </location>
</feature>
<comment type="caution">
    <text evidence="4">The sequence shown here is derived from an EMBL/GenBank/DDBJ whole genome shotgun (WGS) entry which is preliminary data.</text>
</comment>
<dbReference type="PROSITE" id="PS51186">
    <property type="entry name" value="GNAT"/>
    <property type="match status" value="1"/>
</dbReference>
<dbReference type="InterPro" id="IPR000182">
    <property type="entry name" value="GNAT_dom"/>
</dbReference>
<gene>
    <name evidence="4" type="ORF">LZ495_10555</name>
</gene>
<dbReference type="EMBL" id="JAKFHA010000004">
    <property type="protein sequence ID" value="MCF2527652.1"/>
    <property type="molecule type" value="Genomic_DNA"/>
</dbReference>
<dbReference type="Gene3D" id="3.40.630.30">
    <property type="match status" value="1"/>
</dbReference>
<keyword evidence="1" id="KW-0808">Transferase</keyword>
<dbReference type="PANTHER" id="PTHR43877">
    <property type="entry name" value="AMINOALKYLPHOSPHONATE N-ACETYLTRANSFERASE-RELATED-RELATED"/>
    <property type="match status" value="1"/>
</dbReference>
<dbReference type="Proteomes" id="UP001165378">
    <property type="component" value="Unassembled WGS sequence"/>
</dbReference>
<name>A0AA41Q071_9ACTN</name>
<dbReference type="SUPFAM" id="SSF55729">
    <property type="entry name" value="Acyl-CoA N-acyltransferases (Nat)"/>
    <property type="match status" value="1"/>
</dbReference>
<protein>
    <submittedName>
        <fullName evidence="4">GNAT family N-acetyltransferase</fullName>
    </submittedName>
</protein>
<dbReference type="InterPro" id="IPR050832">
    <property type="entry name" value="Bact_Acetyltransf"/>
</dbReference>
<evidence type="ECO:0000313" key="4">
    <source>
        <dbReference type="EMBL" id="MCF2527652.1"/>
    </source>
</evidence>
<dbReference type="Pfam" id="PF00583">
    <property type="entry name" value="Acetyltransf_1"/>
    <property type="match status" value="1"/>
</dbReference>
<sequence>MDYIALGYQHPDVRKLCDEVQQIYVERYGSPDETLVDESDFDPPTGLFLVRYEDGRALACGGWRKADYPDEPGLSASDAEIKRMYVRPEARGRGLARAMLAELESRAAAAGQTRMILETGDRQQEAIALYRSCGYVDLPKFGYYRDSPASICMAKPLPGHSPASPASADTKD</sequence>
<dbReference type="InterPro" id="IPR016181">
    <property type="entry name" value="Acyl_CoA_acyltransferase"/>
</dbReference>
<evidence type="ECO:0000259" key="3">
    <source>
        <dbReference type="PROSITE" id="PS51186"/>
    </source>
</evidence>
<evidence type="ECO:0000256" key="1">
    <source>
        <dbReference type="ARBA" id="ARBA00022679"/>
    </source>
</evidence>
<reference evidence="4" key="1">
    <citation type="submission" date="2022-01" db="EMBL/GenBank/DDBJ databases">
        <title>Genome-Based Taxonomic Classification of the Phylum Actinobacteria.</title>
        <authorList>
            <person name="Gao Y."/>
        </authorList>
    </citation>
    <scope>NUCLEOTIDE SEQUENCE</scope>
    <source>
        <strain evidence="4">KLBMP 8922</strain>
    </source>
</reference>
<keyword evidence="5" id="KW-1185">Reference proteome</keyword>
<evidence type="ECO:0000313" key="5">
    <source>
        <dbReference type="Proteomes" id="UP001165378"/>
    </source>
</evidence>
<dbReference type="CDD" id="cd04301">
    <property type="entry name" value="NAT_SF"/>
    <property type="match status" value="1"/>
</dbReference>
<organism evidence="4 5">
    <name type="scientific">Yinghuangia soli</name>
    <dbReference type="NCBI Taxonomy" id="2908204"/>
    <lineage>
        <taxon>Bacteria</taxon>
        <taxon>Bacillati</taxon>
        <taxon>Actinomycetota</taxon>
        <taxon>Actinomycetes</taxon>
        <taxon>Kitasatosporales</taxon>
        <taxon>Streptomycetaceae</taxon>
        <taxon>Yinghuangia</taxon>
    </lineage>
</organism>
<dbReference type="AlphaFoldDB" id="A0AA41Q071"/>